<dbReference type="Proteomes" id="UP000246894">
    <property type="component" value="Chromosome"/>
</dbReference>
<keyword evidence="3 6" id="KW-0812">Transmembrane</keyword>
<feature type="transmembrane region" description="Helical" evidence="6">
    <location>
        <begin position="76"/>
        <end position="95"/>
    </location>
</feature>
<accession>A0A2Z3S8D6</accession>
<dbReference type="InterPro" id="IPR022369">
    <property type="entry name" value="Integral_membrane_TerC_rswitch"/>
</dbReference>
<dbReference type="GO" id="GO:0016020">
    <property type="term" value="C:membrane"/>
    <property type="evidence" value="ECO:0007669"/>
    <property type="project" value="UniProtKB-SubCell"/>
</dbReference>
<evidence type="ECO:0000256" key="6">
    <source>
        <dbReference type="SAM" id="Phobius"/>
    </source>
</evidence>
<dbReference type="PANTHER" id="PTHR30238">
    <property type="entry name" value="MEMBRANE BOUND PREDICTED REDOX MODULATOR"/>
    <property type="match status" value="1"/>
</dbReference>
<feature type="transmembrane region" description="Helical" evidence="6">
    <location>
        <begin position="212"/>
        <end position="234"/>
    </location>
</feature>
<comment type="subcellular location">
    <subcellularLocation>
        <location evidence="1">Membrane</location>
        <topology evidence="1">Multi-pass membrane protein</topology>
    </subcellularLocation>
</comment>
<dbReference type="EMBL" id="CP023994">
    <property type="protein sequence ID" value="AWR22152.1"/>
    <property type="molecule type" value="Genomic_DNA"/>
</dbReference>
<dbReference type="AlphaFoldDB" id="A0A2Z3S8D6"/>
<feature type="transmembrane region" description="Helical" evidence="6">
    <location>
        <begin position="180"/>
        <end position="200"/>
    </location>
</feature>
<keyword evidence="4 6" id="KW-1133">Transmembrane helix</keyword>
<organism evidence="7 8">
    <name type="scientific">Aurantimicrobium photophilum</name>
    <dbReference type="NCBI Taxonomy" id="1987356"/>
    <lineage>
        <taxon>Bacteria</taxon>
        <taxon>Bacillati</taxon>
        <taxon>Actinomycetota</taxon>
        <taxon>Actinomycetes</taxon>
        <taxon>Micrococcales</taxon>
        <taxon>Microbacteriaceae</taxon>
        <taxon>Aurantimicrobium</taxon>
    </lineage>
</organism>
<evidence type="ECO:0000313" key="7">
    <source>
        <dbReference type="EMBL" id="AWR22152.1"/>
    </source>
</evidence>
<feature type="transmembrane region" description="Helical" evidence="6">
    <location>
        <begin position="130"/>
        <end position="148"/>
    </location>
</feature>
<dbReference type="OrthoDB" id="5242957at2"/>
<evidence type="ECO:0000313" key="8">
    <source>
        <dbReference type="Proteomes" id="UP000246894"/>
    </source>
</evidence>
<evidence type="ECO:0000256" key="2">
    <source>
        <dbReference type="ARBA" id="ARBA00007511"/>
    </source>
</evidence>
<feature type="transmembrane region" description="Helical" evidence="6">
    <location>
        <begin position="278"/>
        <end position="299"/>
    </location>
</feature>
<reference evidence="7 8" key="1">
    <citation type="submission" date="2017-10" db="EMBL/GenBank/DDBJ databases">
        <title>Genome of an Actinobacterium that displays light-enhanced growth.</title>
        <authorList>
            <person name="Maresca J.A."/>
            <person name="Hempel P."/>
            <person name="Shevchenko O."/>
            <person name="Miller K.J."/>
            <person name="Hahn M.W."/>
        </authorList>
    </citation>
    <scope>NUCLEOTIDE SEQUENCE [LARGE SCALE GENOMIC DNA]</scope>
    <source>
        <strain evidence="7 8">MWH-Mo1</strain>
    </source>
</reference>
<comment type="similarity">
    <text evidence="2">Belongs to the TerC family.</text>
</comment>
<feature type="transmembrane region" description="Helical" evidence="6">
    <location>
        <begin position="246"/>
        <end position="266"/>
    </location>
</feature>
<feature type="transmembrane region" description="Helical" evidence="6">
    <location>
        <begin position="37"/>
        <end position="56"/>
    </location>
</feature>
<sequence>MNVELWMWLAVCAGIIVMLLVDLFAHRKAHEISLREAALWSAFWVATGVGFGVLIWNSFGEEYGQQYFAGFVIEKSLAIDNVFIWALIFAAFSVPRKYQHRVLFLGVLGALIFRGIFIALGSVILENFAWVLYLFAAFLIYTGIHMLIKRNEHSDPTQGRFYKWFSARVPSVKKFYGQRLFVRIGGTLFATPLLLVLVLVEFTDIIFAVDSIPAIFAVTSESFLVFTANAFALLGLRAMYFLLADLMHRFIYLKVGLALVLVWVGIKMGLHDFVKVPSGLSLTVILTILMAAIVASLIVSRNKEVVHAEPAHKQEFPEATEAEIAELKPLWRRSVRM</sequence>
<name>A0A2Z3S8D6_9MICO</name>
<evidence type="ECO:0000256" key="5">
    <source>
        <dbReference type="ARBA" id="ARBA00023136"/>
    </source>
</evidence>
<dbReference type="NCBIfam" id="TIGR03718">
    <property type="entry name" value="R_switched_Alx"/>
    <property type="match status" value="1"/>
</dbReference>
<keyword evidence="8" id="KW-1185">Reference proteome</keyword>
<gene>
    <name evidence="7" type="ORF">AURMO_01566</name>
</gene>
<evidence type="ECO:0000256" key="4">
    <source>
        <dbReference type="ARBA" id="ARBA00022989"/>
    </source>
</evidence>
<feature type="transmembrane region" description="Helical" evidence="6">
    <location>
        <begin position="6"/>
        <end position="25"/>
    </location>
</feature>
<dbReference type="KEGG" id="aum:AURMO_01566"/>
<dbReference type="RefSeq" id="WP_110234612.1">
    <property type="nucleotide sequence ID" value="NZ_CP023994.1"/>
</dbReference>
<proteinExistence type="inferred from homology"/>
<feature type="transmembrane region" description="Helical" evidence="6">
    <location>
        <begin position="102"/>
        <end position="124"/>
    </location>
</feature>
<dbReference type="Pfam" id="PF03741">
    <property type="entry name" value="TerC"/>
    <property type="match status" value="1"/>
</dbReference>
<dbReference type="InterPro" id="IPR005496">
    <property type="entry name" value="Integral_membrane_TerC"/>
</dbReference>
<evidence type="ECO:0000256" key="3">
    <source>
        <dbReference type="ARBA" id="ARBA00022692"/>
    </source>
</evidence>
<evidence type="ECO:0000256" key="1">
    <source>
        <dbReference type="ARBA" id="ARBA00004141"/>
    </source>
</evidence>
<dbReference type="PANTHER" id="PTHR30238:SF0">
    <property type="entry name" value="THYLAKOID MEMBRANE PROTEIN TERC, CHLOROPLASTIC"/>
    <property type="match status" value="1"/>
</dbReference>
<keyword evidence="5 6" id="KW-0472">Membrane</keyword>
<protein>
    <submittedName>
        <fullName evidence="7">Inner membrane protein alx</fullName>
    </submittedName>
</protein>